<feature type="domain" description="Heterokaryon incompatibility" evidence="2">
    <location>
        <begin position="86"/>
        <end position="262"/>
    </location>
</feature>
<dbReference type="Pfam" id="PF02809">
    <property type="entry name" value="UIM"/>
    <property type="match status" value="3"/>
</dbReference>
<dbReference type="PANTHER" id="PTHR24148:SF64">
    <property type="entry name" value="HETEROKARYON INCOMPATIBILITY DOMAIN-CONTAINING PROTEIN"/>
    <property type="match status" value="1"/>
</dbReference>
<dbReference type="Proteomes" id="UP000799770">
    <property type="component" value="Unassembled WGS sequence"/>
</dbReference>
<dbReference type="SMART" id="SM00726">
    <property type="entry name" value="UIM"/>
    <property type="match status" value="3"/>
</dbReference>
<evidence type="ECO:0000259" key="2">
    <source>
        <dbReference type="Pfam" id="PF06985"/>
    </source>
</evidence>
<proteinExistence type="predicted"/>
<evidence type="ECO:0000313" key="3">
    <source>
        <dbReference type="EMBL" id="KAF2112848.1"/>
    </source>
</evidence>
<dbReference type="InterPro" id="IPR052895">
    <property type="entry name" value="HetReg/Transcr_Mod"/>
</dbReference>
<gene>
    <name evidence="3" type="ORF">BDV96DRAFT_145291</name>
</gene>
<dbReference type="Gene3D" id="6.10.140.100">
    <property type="match status" value="1"/>
</dbReference>
<dbReference type="OrthoDB" id="194358at2759"/>
<feature type="region of interest" description="Disordered" evidence="1">
    <location>
        <begin position="734"/>
        <end position="755"/>
    </location>
</feature>
<dbReference type="InterPro" id="IPR010730">
    <property type="entry name" value="HET"/>
</dbReference>
<dbReference type="Pfam" id="PF06985">
    <property type="entry name" value="HET"/>
    <property type="match status" value="1"/>
</dbReference>
<feature type="region of interest" description="Disordered" evidence="1">
    <location>
        <begin position="777"/>
        <end position="803"/>
    </location>
</feature>
<reference evidence="3" key="1">
    <citation type="journal article" date="2020" name="Stud. Mycol.">
        <title>101 Dothideomycetes genomes: a test case for predicting lifestyles and emergence of pathogens.</title>
        <authorList>
            <person name="Haridas S."/>
            <person name="Albert R."/>
            <person name="Binder M."/>
            <person name="Bloem J."/>
            <person name="Labutti K."/>
            <person name="Salamov A."/>
            <person name="Andreopoulos B."/>
            <person name="Baker S."/>
            <person name="Barry K."/>
            <person name="Bills G."/>
            <person name="Bluhm B."/>
            <person name="Cannon C."/>
            <person name="Castanera R."/>
            <person name="Culley D."/>
            <person name="Daum C."/>
            <person name="Ezra D."/>
            <person name="Gonzalez J."/>
            <person name="Henrissat B."/>
            <person name="Kuo A."/>
            <person name="Liang C."/>
            <person name="Lipzen A."/>
            <person name="Lutzoni F."/>
            <person name="Magnuson J."/>
            <person name="Mondo S."/>
            <person name="Nolan M."/>
            <person name="Ohm R."/>
            <person name="Pangilinan J."/>
            <person name="Park H.-J."/>
            <person name="Ramirez L."/>
            <person name="Alfaro M."/>
            <person name="Sun H."/>
            <person name="Tritt A."/>
            <person name="Yoshinaga Y."/>
            <person name="Zwiers L.-H."/>
            <person name="Turgeon B."/>
            <person name="Goodwin S."/>
            <person name="Spatafora J."/>
            <person name="Crous P."/>
            <person name="Grigoriev I."/>
        </authorList>
    </citation>
    <scope>NUCLEOTIDE SEQUENCE</scope>
    <source>
        <strain evidence="3">CBS 627.86</strain>
    </source>
</reference>
<accession>A0A6A5Z375</accession>
<protein>
    <submittedName>
        <fullName evidence="3">Heterokaryon incompatibility protein-domain-containing protein</fullName>
    </submittedName>
</protein>
<dbReference type="AlphaFoldDB" id="A0A6A5Z375"/>
<keyword evidence="4" id="KW-1185">Reference proteome</keyword>
<dbReference type="InterPro" id="IPR003903">
    <property type="entry name" value="UIM_dom"/>
</dbReference>
<dbReference type="PANTHER" id="PTHR24148">
    <property type="entry name" value="ANKYRIN REPEAT DOMAIN-CONTAINING PROTEIN 39 HOMOLOG-RELATED"/>
    <property type="match status" value="1"/>
</dbReference>
<feature type="region of interest" description="Disordered" evidence="1">
    <location>
        <begin position="815"/>
        <end position="842"/>
    </location>
</feature>
<dbReference type="PROSITE" id="PS50330">
    <property type="entry name" value="UIM"/>
    <property type="match status" value="1"/>
</dbReference>
<sequence>MENPYAPGSIGPDGWPIVPDVAPAPGHGREGLMNIPYHHLPLDPMRKEIRLVHITQRRPHPNQPEYYQLRAELSIVSLLNDPPPVYKALSYVWNEQMPMPDAQGVNNFLNSQHRVLKMALKELSNDGEELTLWVDALCINQADDEEKASQVAMMADIYQGAEEVIAWLGLESKTIRKALDVVEVWAAFALRHQEQPWFADFQSSKGKQRSQLQKVFTLEELVQHAREEVPQGFDEMKSGSYSESMVALGIMTYWSRAWIFQELAFASKCRIQNGARHTSLATIITAMKAWKAISEATKKIEPSVWDASIAKWHFTSLGKDTGIYGAQFGYLRMYTMLAALSRARTADHPVSFKGVLTLDMLKEFSGFDATDPRDKIFALWGFVDPDSPYASLLMPDYSLSVQEVFARATRYVILTQESLDILEYHSHGENRMNQGLRALGFHVDTKEPLKLPSWVPDWRLKIVTDFREDIFTPIVNRKTRYETCGFTDVVEEHPDDNLKLRLNGEEIGKVKESFTDDVFPYPVASGEPQMNHVRNLRNFVRHFVLRDQGILCQYLRQVYGTMDPDLSYESAGEPLNILAKMAHADPSELAELGTVHGKVAILLLLISVLDPVIKMIYSQSAGMRDWFSADLADVPPTVVVLLKLLTEETKASDGKNTIMVSFFGDELAPIVMDSEHASLNDIALAHRDYRQRSIRWTGIASKLDIWNSIPPESVEEDADSDLLERAVQLSLESNDLHLSSPSASERNGLDSSSIPERQELDLDRLICTPVEEHGKMNYAPSWEHNPSIPGSNAGSGDDTVDDTDDELAHAIRFSLQEDDNGSCVSNEGNENPFHGSASNEQEDEDLARAIQLSLEQDDPVSVNDLQDFHWLTELVEALSAPGESRVSSLRTAIQAIFKVKEAEALDHARQQRERPDQPVWKTMWYQGRCPHFFITEDGKLGAYSPCLSVRANDVVVKFAAGDTSYLLRPLNDGSYQFIGKCITLDQGTKDEPALSAEMTRWFEVL</sequence>
<name>A0A6A5Z375_9PLEO</name>
<organism evidence="3 4">
    <name type="scientific">Lophiotrema nucula</name>
    <dbReference type="NCBI Taxonomy" id="690887"/>
    <lineage>
        <taxon>Eukaryota</taxon>
        <taxon>Fungi</taxon>
        <taxon>Dikarya</taxon>
        <taxon>Ascomycota</taxon>
        <taxon>Pezizomycotina</taxon>
        <taxon>Dothideomycetes</taxon>
        <taxon>Pleosporomycetidae</taxon>
        <taxon>Pleosporales</taxon>
        <taxon>Lophiotremataceae</taxon>
        <taxon>Lophiotrema</taxon>
    </lineage>
</organism>
<dbReference type="EMBL" id="ML977329">
    <property type="protein sequence ID" value="KAF2112848.1"/>
    <property type="molecule type" value="Genomic_DNA"/>
</dbReference>
<evidence type="ECO:0000256" key="1">
    <source>
        <dbReference type="SAM" id="MobiDB-lite"/>
    </source>
</evidence>
<evidence type="ECO:0000313" key="4">
    <source>
        <dbReference type="Proteomes" id="UP000799770"/>
    </source>
</evidence>